<organism evidence="2 3">
    <name type="scientific">Hymenoscyphus albidus</name>
    <dbReference type="NCBI Taxonomy" id="595503"/>
    <lineage>
        <taxon>Eukaryota</taxon>
        <taxon>Fungi</taxon>
        <taxon>Dikarya</taxon>
        <taxon>Ascomycota</taxon>
        <taxon>Pezizomycotina</taxon>
        <taxon>Leotiomycetes</taxon>
        <taxon>Helotiales</taxon>
        <taxon>Helotiaceae</taxon>
        <taxon>Hymenoscyphus</taxon>
    </lineage>
</organism>
<proteinExistence type="predicted"/>
<dbReference type="Proteomes" id="UP000701801">
    <property type="component" value="Unassembled WGS sequence"/>
</dbReference>
<reference evidence="2" key="1">
    <citation type="submission" date="2021-07" db="EMBL/GenBank/DDBJ databases">
        <authorList>
            <person name="Durling M."/>
        </authorList>
    </citation>
    <scope>NUCLEOTIDE SEQUENCE</scope>
</reference>
<comment type="caution">
    <text evidence="2">The sequence shown here is derived from an EMBL/GenBank/DDBJ whole genome shotgun (WGS) entry which is preliminary data.</text>
</comment>
<dbReference type="EMBL" id="CAJVRM010000714">
    <property type="protein sequence ID" value="CAG8983117.1"/>
    <property type="molecule type" value="Genomic_DNA"/>
</dbReference>
<feature type="region of interest" description="Disordered" evidence="1">
    <location>
        <begin position="1"/>
        <end position="22"/>
    </location>
</feature>
<evidence type="ECO:0000256" key="1">
    <source>
        <dbReference type="SAM" id="MobiDB-lite"/>
    </source>
</evidence>
<evidence type="ECO:0000313" key="2">
    <source>
        <dbReference type="EMBL" id="CAG8983117.1"/>
    </source>
</evidence>
<evidence type="ECO:0008006" key="4">
    <source>
        <dbReference type="Google" id="ProtNLM"/>
    </source>
</evidence>
<protein>
    <recommendedName>
        <fullName evidence="4">F-box domain-containing protein</fullName>
    </recommendedName>
</protein>
<feature type="compositionally biased region" description="Polar residues" evidence="1">
    <location>
        <begin position="12"/>
        <end position="22"/>
    </location>
</feature>
<gene>
    <name evidence="2" type="ORF">HYALB_00004560</name>
</gene>
<name>A0A9N9QD25_9HELO</name>
<dbReference type="OrthoDB" id="3445164at2759"/>
<dbReference type="AlphaFoldDB" id="A0A9N9QD25"/>
<keyword evidence="3" id="KW-1185">Reference proteome</keyword>
<sequence>MTSPVKGDHQAPTLSTEPQTNPSCTLLDLAPKLQLRIFETLDQGTSILLGLTCKRLYSIHRGIYKFPTNLMTSIDYQDEPSYNGHSGRYYLINYLVDWFPIESSNIAEAYKEPPPPGVENRSVVVRLERWKRDFANIRFHYLPTVPRFSDVKILRRVTQDMLLR</sequence>
<evidence type="ECO:0000313" key="3">
    <source>
        <dbReference type="Proteomes" id="UP000701801"/>
    </source>
</evidence>
<accession>A0A9N9QD25</accession>